<feature type="compositionally biased region" description="Basic and acidic residues" evidence="15">
    <location>
        <begin position="2867"/>
        <end position="2890"/>
    </location>
</feature>
<dbReference type="CDD" id="cd05778">
    <property type="entry name" value="DNA_polB_zeta_exo"/>
    <property type="match status" value="1"/>
</dbReference>
<evidence type="ECO:0000256" key="8">
    <source>
        <dbReference type="ARBA" id="ARBA00022763"/>
    </source>
</evidence>
<feature type="compositionally biased region" description="Polar residues" evidence="15">
    <location>
        <begin position="3151"/>
        <end position="3160"/>
    </location>
</feature>
<feature type="compositionally biased region" description="Gly residues" evidence="15">
    <location>
        <begin position="655"/>
        <end position="665"/>
    </location>
</feature>
<dbReference type="PROSITE" id="PS00116">
    <property type="entry name" value="DNA_POLYMERASE_B"/>
    <property type="match status" value="1"/>
</dbReference>
<feature type="region of interest" description="Disordered" evidence="15">
    <location>
        <begin position="2985"/>
        <end position="3011"/>
    </location>
</feature>
<feature type="region of interest" description="Disordered" evidence="15">
    <location>
        <begin position="2685"/>
        <end position="2712"/>
    </location>
</feature>
<feature type="compositionally biased region" description="Low complexity" evidence="15">
    <location>
        <begin position="3358"/>
        <end position="3374"/>
    </location>
</feature>
<keyword evidence="9" id="KW-0862">Zinc</keyword>
<feature type="compositionally biased region" description="Polar residues" evidence="15">
    <location>
        <begin position="937"/>
        <end position="948"/>
    </location>
</feature>
<dbReference type="GO" id="GO:0046872">
    <property type="term" value="F:metal ion binding"/>
    <property type="evidence" value="ECO:0007669"/>
    <property type="project" value="UniProtKB-KW"/>
</dbReference>
<evidence type="ECO:0000256" key="2">
    <source>
        <dbReference type="ARBA" id="ARBA00005755"/>
    </source>
</evidence>
<feature type="region of interest" description="Disordered" evidence="15">
    <location>
        <begin position="3933"/>
        <end position="4025"/>
    </location>
</feature>
<feature type="compositionally biased region" description="Polar residues" evidence="15">
    <location>
        <begin position="3088"/>
        <end position="3107"/>
    </location>
</feature>
<feature type="region of interest" description="Disordered" evidence="15">
    <location>
        <begin position="1333"/>
        <end position="1806"/>
    </location>
</feature>
<evidence type="ECO:0000256" key="13">
    <source>
        <dbReference type="ARBA" id="ARBA00023204"/>
    </source>
</evidence>
<dbReference type="FunFam" id="1.10.287.690:FF:000002">
    <property type="entry name" value="DNA polymerase zeta"/>
    <property type="match status" value="1"/>
</dbReference>
<evidence type="ECO:0000256" key="3">
    <source>
        <dbReference type="ARBA" id="ARBA00012417"/>
    </source>
</evidence>
<evidence type="ECO:0000256" key="10">
    <source>
        <dbReference type="ARBA" id="ARBA00022932"/>
    </source>
</evidence>
<evidence type="ECO:0000259" key="16">
    <source>
        <dbReference type="Pfam" id="PF00136"/>
    </source>
</evidence>
<name>A0ABD0L1U5_9CAEN</name>
<keyword evidence="6" id="KW-0548">Nucleotidyltransferase</keyword>
<feature type="region of interest" description="Disordered" evidence="15">
    <location>
        <begin position="3355"/>
        <end position="3374"/>
    </location>
</feature>
<dbReference type="FunFam" id="1.10.132.60:FF:000005">
    <property type="entry name" value="Putative DNA polymerase zeta catalytic subunit"/>
    <property type="match status" value="1"/>
</dbReference>
<feature type="compositionally biased region" description="Polar residues" evidence="15">
    <location>
        <begin position="1219"/>
        <end position="1243"/>
    </location>
</feature>
<feature type="compositionally biased region" description="Basic and acidic residues" evidence="15">
    <location>
        <begin position="2516"/>
        <end position="2525"/>
    </location>
</feature>
<dbReference type="InterPro" id="IPR006134">
    <property type="entry name" value="DNA-dir_DNA_pol_B_multi_dom"/>
</dbReference>
<feature type="region of interest" description="Disordered" evidence="15">
    <location>
        <begin position="3554"/>
        <end position="3583"/>
    </location>
</feature>
<feature type="region of interest" description="Disordered" evidence="15">
    <location>
        <begin position="1070"/>
        <end position="1105"/>
    </location>
</feature>
<comment type="similarity">
    <text evidence="2">Belongs to the DNA polymerase type-B family.</text>
</comment>
<evidence type="ECO:0000259" key="20">
    <source>
        <dbReference type="Pfam" id="PF24065"/>
    </source>
</evidence>
<gene>
    <name evidence="21" type="ORF">BaRGS_00015611</name>
</gene>
<feature type="compositionally biased region" description="Basic and acidic residues" evidence="15">
    <location>
        <begin position="2222"/>
        <end position="2246"/>
    </location>
</feature>
<feature type="compositionally biased region" description="Low complexity" evidence="15">
    <location>
        <begin position="899"/>
        <end position="913"/>
    </location>
</feature>
<feature type="compositionally biased region" description="Low complexity" evidence="15">
    <location>
        <begin position="222"/>
        <end position="233"/>
    </location>
</feature>
<feature type="compositionally biased region" description="Polar residues" evidence="15">
    <location>
        <begin position="1492"/>
        <end position="1509"/>
    </location>
</feature>
<feature type="region of interest" description="Disordered" evidence="15">
    <location>
        <begin position="183"/>
        <end position="236"/>
    </location>
</feature>
<dbReference type="GO" id="GO:0006281">
    <property type="term" value="P:DNA repair"/>
    <property type="evidence" value="ECO:0007669"/>
    <property type="project" value="UniProtKB-KW"/>
</dbReference>
<evidence type="ECO:0000256" key="11">
    <source>
        <dbReference type="ARBA" id="ARBA00023004"/>
    </source>
</evidence>
<dbReference type="Pfam" id="PF24065">
    <property type="entry name" value="REV3_N"/>
    <property type="match status" value="1"/>
</dbReference>
<feature type="compositionally biased region" description="Low complexity" evidence="15">
    <location>
        <begin position="1518"/>
        <end position="1534"/>
    </location>
</feature>
<feature type="domain" description="DNA polymerase zeta catalytic subunit N-terminal" evidence="20">
    <location>
        <begin position="1"/>
        <end position="55"/>
    </location>
</feature>
<dbReference type="InterPro" id="IPR012337">
    <property type="entry name" value="RNaseH-like_sf"/>
</dbReference>
<evidence type="ECO:0000256" key="4">
    <source>
        <dbReference type="ARBA" id="ARBA00021589"/>
    </source>
</evidence>
<feature type="compositionally biased region" description="Gly residues" evidence="15">
    <location>
        <begin position="3736"/>
        <end position="3747"/>
    </location>
</feature>
<feature type="compositionally biased region" description="Low complexity" evidence="15">
    <location>
        <begin position="3722"/>
        <end position="3735"/>
    </location>
</feature>
<keyword evidence="7" id="KW-0479">Metal-binding</keyword>
<dbReference type="Gene3D" id="3.30.342.10">
    <property type="entry name" value="DNA Polymerase, chain B, domain 1"/>
    <property type="match status" value="1"/>
</dbReference>
<feature type="compositionally biased region" description="Basic and acidic residues" evidence="15">
    <location>
        <begin position="3674"/>
        <end position="3684"/>
    </location>
</feature>
<feature type="compositionally biased region" description="Low complexity" evidence="15">
    <location>
        <begin position="1369"/>
        <end position="1383"/>
    </location>
</feature>
<feature type="domain" description="C4-type zinc-finger of DNA polymerase delta" evidence="18">
    <location>
        <begin position="4891"/>
        <end position="4959"/>
    </location>
</feature>
<dbReference type="InterPro" id="IPR042087">
    <property type="entry name" value="DNA_pol_B_thumb"/>
</dbReference>
<evidence type="ECO:0000256" key="14">
    <source>
        <dbReference type="ARBA" id="ARBA00049244"/>
    </source>
</evidence>
<evidence type="ECO:0000259" key="17">
    <source>
        <dbReference type="Pfam" id="PF03104"/>
    </source>
</evidence>
<accession>A0ABD0L1U5</accession>
<feature type="compositionally biased region" description="Basic residues" evidence="15">
    <location>
        <begin position="2635"/>
        <end position="2644"/>
    </location>
</feature>
<feature type="compositionally biased region" description="Low complexity" evidence="15">
    <location>
        <begin position="2994"/>
        <end position="3009"/>
    </location>
</feature>
<dbReference type="Gene3D" id="1.10.287.690">
    <property type="entry name" value="Helix hairpin bin"/>
    <property type="match status" value="1"/>
</dbReference>
<dbReference type="InterPro" id="IPR056435">
    <property type="entry name" value="DPOD/Z_N"/>
</dbReference>
<dbReference type="InterPro" id="IPR017964">
    <property type="entry name" value="DNA-dir_DNA_pol_B_CS"/>
</dbReference>
<feature type="compositionally biased region" description="Polar residues" evidence="15">
    <location>
        <begin position="3058"/>
        <end position="3072"/>
    </location>
</feature>
<feature type="compositionally biased region" description="Polar residues" evidence="15">
    <location>
        <begin position="1535"/>
        <end position="1572"/>
    </location>
</feature>
<feature type="compositionally biased region" description="Polar residues" evidence="15">
    <location>
        <begin position="679"/>
        <end position="691"/>
    </location>
</feature>
<feature type="region of interest" description="Disordered" evidence="15">
    <location>
        <begin position="338"/>
        <end position="361"/>
    </location>
</feature>
<feature type="compositionally biased region" description="Basic and acidic residues" evidence="15">
    <location>
        <begin position="1996"/>
        <end position="2011"/>
    </location>
</feature>
<dbReference type="InterPro" id="IPR023211">
    <property type="entry name" value="DNA_pol_palm_dom_sf"/>
</dbReference>
<feature type="compositionally biased region" description="Low complexity" evidence="15">
    <location>
        <begin position="868"/>
        <end position="879"/>
    </location>
</feature>
<dbReference type="FunFam" id="3.30.420.10:FF:000024">
    <property type="entry name" value="DNA polymerase zeta catalytic subunit"/>
    <property type="match status" value="1"/>
</dbReference>
<evidence type="ECO:0000256" key="6">
    <source>
        <dbReference type="ARBA" id="ARBA00022695"/>
    </source>
</evidence>
<feature type="region of interest" description="Disordered" evidence="15">
    <location>
        <begin position="3692"/>
        <end position="3783"/>
    </location>
</feature>
<feature type="compositionally biased region" description="Low complexity" evidence="15">
    <location>
        <begin position="1573"/>
        <end position="1596"/>
    </location>
</feature>
<keyword evidence="12" id="KW-0411">Iron-sulfur</keyword>
<feature type="compositionally biased region" description="Polar residues" evidence="15">
    <location>
        <begin position="3172"/>
        <end position="3201"/>
    </location>
</feature>
<feature type="region of interest" description="Disordered" evidence="15">
    <location>
        <begin position="4196"/>
        <end position="4219"/>
    </location>
</feature>
<keyword evidence="22" id="KW-1185">Reference proteome</keyword>
<dbReference type="PRINTS" id="PR00106">
    <property type="entry name" value="DNAPOLB"/>
</dbReference>
<evidence type="ECO:0000256" key="5">
    <source>
        <dbReference type="ARBA" id="ARBA00022679"/>
    </source>
</evidence>
<dbReference type="Pfam" id="PF00136">
    <property type="entry name" value="DNA_pol_B"/>
    <property type="match status" value="1"/>
</dbReference>
<dbReference type="Gene3D" id="3.30.420.10">
    <property type="entry name" value="Ribonuclease H-like superfamily/Ribonuclease H"/>
    <property type="match status" value="1"/>
</dbReference>
<dbReference type="EC" id="2.7.7.7" evidence="3"/>
<feature type="compositionally biased region" description="Basic and acidic residues" evidence="15">
    <location>
        <begin position="1891"/>
        <end position="1902"/>
    </location>
</feature>
<evidence type="ECO:0000256" key="7">
    <source>
        <dbReference type="ARBA" id="ARBA00022723"/>
    </source>
</evidence>
<feature type="region of interest" description="Disordered" evidence="15">
    <location>
        <begin position="420"/>
        <end position="992"/>
    </location>
</feature>
<feature type="compositionally biased region" description="Polar residues" evidence="15">
    <location>
        <begin position="1395"/>
        <end position="1410"/>
    </location>
</feature>
<dbReference type="EMBL" id="JACVVK020000096">
    <property type="protein sequence ID" value="KAK7493090.1"/>
    <property type="molecule type" value="Genomic_DNA"/>
</dbReference>
<feature type="region of interest" description="Disordered" evidence="15">
    <location>
        <begin position="1193"/>
        <end position="1305"/>
    </location>
</feature>
<feature type="region of interest" description="Disordered" evidence="15">
    <location>
        <begin position="3665"/>
        <end position="3684"/>
    </location>
</feature>
<feature type="compositionally biased region" description="Basic and acidic residues" evidence="15">
    <location>
        <begin position="1620"/>
        <end position="1630"/>
    </location>
</feature>
<feature type="domain" description="DNA-directed DNA polymerase family B multifunctional" evidence="16">
    <location>
        <begin position="4444"/>
        <end position="4848"/>
    </location>
</feature>
<feature type="region of interest" description="Disordered" evidence="15">
    <location>
        <begin position="3088"/>
        <end position="3129"/>
    </location>
</feature>
<evidence type="ECO:0000313" key="22">
    <source>
        <dbReference type="Proteomes" id="UP001519460"/>
    </source>
</evidence>
<feature type="region of interest" description="Disordered" evidence="15">
    <location>
        <begin position="4045"/>
        <end position="4088"/>
    </location>
</feature>
<feature type="compositionally biased region" description="Polar residues" evidence="15">
    <location>
        <begin position="1090"/>
        <end position="1099"/>
    </location>
</feature>
<dbReference type="Pfam" id="PF24055">
    <property type="entry name" value="POL3_N"/>
    <property type="match status" value="1"/>
</dbReference>
<feature type="region of interest" description="Disordered" evidence="15">
    <location>
        <begin position="2579"/>
        <end position="2647"/>
    </location>
</feature>
<dbReference type="InterPro" id="IPR056447">
    <property type="entry name" value="REV3_N"/>
</dbReference>
<keyword evidence="5" id="KW-0808">Transferase</keyword>
<feature type="region of interest" description="Disordered" evidence="15">
    <location>
        <begin position="1124"/>
        <end position="1171"/>
    </location>
</feature>
<feature type="compositionally biased region" description="Polar residues" evidence="15">
    <location>
        <begin position="1348"/>
        <end position="1368"/>
    </location>
</feature>
<evidence type="ECO:0000256" key="12">
    <source>
        <dbReference type="ARBA" id="ARBA00023014"/>
    </source>
</evidence>
<keyword evidence="8" id="KW-0227">DNA damage</keyword>
<dbReference type="Proteomes" id="UP001519460">
    <property type="component" value="Unassembled WGS sequence"/>
</dbReference>
<feature type="region of interest" description="Disordered" evidence="15">
    <location>
        <begin position="280"/>
        <end position="317"/>
    </location>
</feature>
<feature type="compositionally biased region" description="Low complexity" evidence="15">
    <location>
        <begin position="1143"/>
        <end position="1161"/>
    </location>
</feature>
<feature type="compositionally biased region" description="Polar residues" evidence="15">
    <location>
        <begin position="1983"/>
        <end position="1995"/>
    </location>
</feature>
<feature type="compositionally biased region" description="Polar residues" evidence="15">
    <location>
        <begin position="720"/>
        <end position="754"/>
    </location>
</feature>
<dbReference type="PANTHER" id="PTHR45812">
    <property type="entry name" value="DNA POLYMERASE ZETA CATALYTIC SUBUNIT"/>
    <property type="match status" value="1"/>
</dbReference>
<feature type="compositionally biased region" description="Basic and acidic residues" evidence="15">
    <location>
        <begin position="1734"/>
        <end position="1745"/>
    </location>
</feature>
<feature type="compositionally biased region" description="Polar residues" evidence="15">
    <location>
        <begin position="1443"/>
        <end position="1469"/>
    </location>
</feature>
<feature type="compositionally biased region" description="Polar residues" evidence="15">
    <location>
        <begin position="3991"/>
        <end position="4002"/>
    </location>
</feature>
<dbReference type="InterPro" id="IPR030559">
    <property type="entry name" value="PolZ_Rev3"/>
</dbReference>
<feature type="region of interest" description="Disordered" evidence="15">
    <location>
        <begin position="1890"/>
        <end position="1930"/>
    </location>
</feature>
<organism evidence="21 22">
    <name type="scientific">Batillaria attramentaria</name>
    <dbReference type="NCBI Taxonomy" id="370345"/>
    <lineage>
        <taxon>Eukaryota</taxon>
        <taxon>Metazoa</taxon>
        <taxon>Spiralia</taxon>
        <taxon>Lophotrochozoa</taxon>
        <taxon>Mollusca</taxon>
        <taxon>Gastropoda</taxon>
        <taxon>Caenogastropoda</taxon>
        <taxon>Sorbeoconcha</taxon>
        <taxon>Cerithioidea</taxon>
        <taxon>Batillariidae</taxon>
        <taxon>Batillaria</taxon>
    </lineage>
</organism>
<feature type="compositionally biased region" description="Low complexity" evidence="15">
    <location>
        <begin position="834"/>
        <end position="855"/>
    </location>
</feature>
<feature type="compositionally biased region" description="Basic and acidic residues" evidence="15">
    <location>
        <begin position="1961"/>
        <end position="1981"/>
    </location>
</feature>
<feature type="compositionally biased region" description="Low complexity" evidence="15">
    <location>
        <begin position="2503"/>
        <end position="2513"/>
    </location>
</feature>
<feature type="region of interest" description="Disordered" evidence="15">
    <location>
        <begin position="3058"/>
        <end position="3077"/>
    </location>
</feature>
<feature type="region of interest" description="Disordered" evidence="15">
    <location>
        <begin position="3236"/>
        <end position="3259"/>
    </location>
</feature>
<feature type="domain" description="DNA-directed DNA polymerase family B exonuclease" evidence="17">
    <location>
        <begin position="4122"/>
        <end position="4340"/>
    </location>
</feature>
<feature type="compositionally biased region" description="Basic residues" evidence="15">
    <location>
        <begin position="2540"/>
        <end position="2558"/>
    </location>
</feature>
<feature type="compositionally biased region" description="Polar residues" evidence="15">
    <location>
        <begin position="2212"/>
        <end position="2221"/>
    </location>
</feature>
<evidence type="ECO:0000259" key="18">
    <source>
        <dbReference type="Pfam" id="PF14260"/>
    </source>
</evidence>
<comment type="cofactor">
    <cofactor evidence="1">
        <name>[4Fe-4S] cluster</name>
        <dbReference type="ChEBI" id="CHEBI:49883"/>
    </cofactor>
</comment>
<feature type="region of interest" description="Disordered" evidence="15">
    <location>
        <begin position="3147"/>
        <end position="3201"/>
    </location>
</feature>
<feature type="compositionally biased region" description="Low complexity" evidence="15">
    <location>
        <begin position="706"/>
        <end position="719"/>
    </location>
</feature>
<evidence type="ECO:0000256" key="15">
    <source>
        <dbReference type="SAM" id="MobiDB-lite"/>
    </source>
</evidence>
<feature type="compositionally biased region" description="Acidic residues" evidence="15">
    <location>
        <begin position="506"/>
        <end position="521"/>
    </location>
</feature>
<feature type="compositionally biased region" description="Polar residues" evidence="15">
    <location>
        <begin position="1070"/>
        <end position="1082"/>
    </location>
</feature>
<dbReference type="FunFam" id="3.30.342.10:FF:000002">
    <property type="entry name" value="DNA polymerase zeta catalytic subunit isoform X1"/>
    <property type="match status" value="1"/>
</dbReference>
<keyword evidence="11" id="KW-0408">Iron</keyword>
<reference evidence="21 22" key="1">
    <citation type="journal article" date="2023" name="Sci. Data">
        <title>Genome assembly of the Korean intertidal mud-creeper Batillaria attramentaria.</title>
        <authorList>
            <person name="Patra A.K."/>
            <person name="Ho P.T."/>
            <person name="Jun S."/>
            <person name="Lee S.J."/>
            <person name="Kim Y."/>
            <person name="Won Y.J."/>
        </authorList>
    </citation>
    <scope>NUCLEOTIDE SEQUENCE [LARGE SCALE GENOMIC DNA]</scope>
    <source>
        <strain evidence="21">Wonlab-2016</strain>
    </source>
</reference>
<feature type="compositionally biased region" description="Low complexity" evidence="15">
    <location>
        <begin position="1274"/>
        <end position="1305"/>
    </location>
</feature>
<dbReference type="InterPro" id="IPR006133">
    <property type="entry name" value="DNA-dir_DNA_pol_B_exonuc"/>
</dbReference>
<feature type="compositionally biased region" description="Polar residues" evidence="15">
    <location>
        <begin position="4046"/>
        <end position="4056"/>
    </location>
</feature>
<keyword evidence="13" id="KW-0234">DNA repair</keyword>
<feature type="compositionally biased region" description="Low complexity" evidence="15">
    <location>
        <begin position="3236"/>
        <end position="3249"/>
    </location>
</feature>
<comment type="catalytic activity">
    <reaction evidence="14">
        <text>DNA(n) + a 2'-deoxyribonucleoside 5'-triphosphate = DNA(n+1) + diphosphate</text>
        <dbReference type="Rhea" id="RHEA:22508"/>
        <dbReference type="Rhea" id="RHEA-COMP:17339"/>
        <dbReference type="Rhea" id="RHEA-COMP:17340"/>
        <dbReference type="ChEBI" id="CHEBI:33019"/>
        <dbReference type="ChEBI" id="CHEBI:61560"/>
        <dbReference type="ChEBI" id="CHEBI:173112"/>
        <dbReference type="EC" id="2.7.7.7"/>
    </reaction>
</comment>
<sequence>MFSLRIVSTSHYQAEPVPDLDVTYSSFRSADVKRVPILRIFGATPAGQKTCMHVHGVFPYLYVPYDGTQPVDSYMRRFAASLDKAISVANNSNANNQHVFKISLVSGVPMYGYHADEQQFLKIYMYNPNTIRKAADLLLGGAVMNKSFQPHEAHIPFPLQLFIDYNLYGMNLINVAAVKFRRPKKDNRGHDPKPSTSGGGHVSVSSSPEEEMGRSRTPVIPSLGSSFSSSTPSMQHWDVEDLPSDLLLPSRVERQSVCELEVDVVAADILNRKEVTDNIGGNPGLAALWEDERQRRRDAGQSSQITPQESQEHDNVEVADSEKQLMERLAEIIQQHRALRRSESEESAVSVEDSIQSQSDMSCIPASQLEDHSLPVEDSQGLPLSQQTVIVGDEEGDEMGDEDSAPIISLESIQRVVSFSQSFSRTSSQPSATPAEGEEAADRSLVEVLAALAEESSPASSQHSAAQIAALEEQDSIVGQDVPLPPDEETLQEDEEETLQMSQVMPDEEESAAEDRDEGSQDENANFDLEGLDSTWNESSDNDCSKSKKRLGVRGPVLSAGTSGPGTGAGSSSGEQGVTSPGPQPYGNYRSPGQPQGIYPQNYAPQHQWAGEGSTSTNVMGRPQSGHGQPAGGFGMAGWPQSSPHGSYPAMYGSRGQGQQPGNGYGYYPYPHRQPFSPVHSQGSGSMHGQFSPSHPNFSPPPRSPVSPSYGPTSTGGSSQAFQQPASFPHSQAGGSSQHQGPFAQPQQIASSQAGMAGMRRHSMGSIAPSPQHSPGAMGWPNPRPGFSGPGTMTSPSGQQDVWSPPYSSSAQSTVSHPRESPQHVSELQALLEAPSTSSTSANTATPNSATSMSAVPHYRRTLSADCNANAGAQGGTQAPPEFGVRSEANFKLPEKRSGSFSGSSSMGASTASLQGSAAVQDDKTGKRQEAQDGGETASSMTPLLASSKNERLGKQAKMRKLGLSLQRRRPSAGEASASFHQPSTPLSSPTPSASYTYTFHVPTPVFKRLKVQGVFPPSEREEVKVVRMHPRDARRYSLLKIGREIVKISCLSPREVSNICNTLPVSTSKQKSVRPSHTSLMDPQPGEVVSSSGDVTQMTGGGPETDVLIMQSSRIVGTSRRMVSGRLLGPRCKRKKGTKTEGSTQTVSLSTSSGVGSTGDDGTRQNQNGNEHKTVVSGEVSQAVINTQLTGDTMAPGLQSSSTQSKVCETTPGGASVSGDSSGQWQGPQITSSQQCGPQMSRGNDGFSYPQSSKDNTRPEEKPLQSPMPYQYPSWSAPVCSPSAASPSMSSSQPYPSAASSGQPGASPFPYPHLYGHNYSPYHSAQYSQAASYSTPSGHSNMMPGTYHSSGSGTYHPQTGVQRHSNISSGQGVGQSSFQPGQHNPQYPMASGYPGSQHSGYMSPTTQQSGFGGMGSNVSGFPPQHNGSFSPPAGHGSHASPPVSNYSQMSPVSQHSPMSPPVSATVNHRPQFFPPSSHPGQFSPPAHHQGQFPTFSGQQSQYPNQVPGNQFPHPMQNVSNSSSFSPQSSCNSNFLPPNTQSQPFLTQGACQDTTNRETGPSNPDRPPSSNGPQRAAPSSSSPSAAAARQPLSAASEAPKGLDRQPQHHFTPASESDSSSDTRKPPHDISDLLSMSEKRSKLKQTPVDFLKYQEIMPLDSPKPKKKPSKKDKNVSENLEAQQASEEDSDHDNAFRATSKLSLKGGRKKSKVKNSKEEGMNSVGSSRKKTVTCKSRTESQEKRSRDSAFQNRRRTSVELMSQFDSEDNSDNESDDSCDDYRPGRKVRGLKRKRSSAGDRRRAKRASVNYGRNAFAQFLREEVEETNSCRGRRKNSKHDKKKREKLIEGIHYIVVGKFKGHRIMLVKVNRVKVTLNERVKVSEWLGCSGPVEAESHRQPTKKDSILGNTQRRPRKQNCVDNAVGTAATNNSPTLQEFEDASGFISDASTIVEDTEGELLNRTPSDDKTVEECNELDPDRREESSDTPSISRPVVESSTQKEAKQKAVNDHGMAEQEPYDTEQPAEDSSVPKNCSSESDVNESVGSSLSQAQDCPERVVTSESELKEDSVGENDGNDPTSQPVKEKDSLKECLQQEVVGIQNVHMDAEVKEDDESPLAVDQIRKCDPDPETETGATSDPPGPAVEEKGAGKAASSAAEMPRSAAPVSKPGKLLIDSPSVVYQSASGEHSQDADCSSLPHSNPESNSSSPVFPRMSFSSNQQCNSRDSEHSNQSKSESKHLDLEQRDSEKKCPDTFCFQISRKVKETCKPLQDLDDSSDSTDSNACFSDGPTYRDDAASSGPVSFSGKEKLTRIEGAETEKDKLKKQKQLTTNQRLGVAFLSKKRKKVKAKVPVRKVGRPRKNPKGESATSKLMNSLSVLHMATLASLEGEQSTAEDSQKFSENVIKVTDNSVLVTESIVKVNENIVKVSENIIKVSEGTIKVSENTDATTENNDKVLHFGDKVFKNGKEIVDDSSKVTECRVTESSYTASENKGEIVCDNSDSFIENSENASESNNKVIDTDSVRENGDSTQSTQSQGGQNPRSRKRLLKRKKTPKSKKPSKLMNSLSLLHMATLANLEDQPVTIHKDTAPPRSCDAASDDSDKYQDSLKKMSYISPVDSDKGDSSPPVPLTPEDLKKRNKGVKHKSASSGLRFEENLGTCALRVSELRADPSGMSEISLINHGKCTSIPLPSSHRPPVSQPASDSDSDGSVLSDTIPHISTAVRQQSPKSSDTAKLDMLAGGADAEPAHTEQQPSRVLAERTNCLSQFASTQDSLNMKEMVSKSSAYAVSNMSIRDLFNSSRQSGTSEVGENRHSVSDDGDSVAGRFSSDFGRSESVQVDGAREKRDQHKVPCGIPLTLDVSDANGRYEHTKEKTSPHRVYETGRESKHGPLDCHVSGPHYTREVGMSRTERIISQMFGVDPKQVKDKPSPTASLPHYSHTHPTPTSPRGYRSEGLLMSQDRNTWHQRPGWDDRAQGLYFQTGDKNDRHWSQAAASKSPGSSLSPGRSRMSVDGADNHFAKTLVSSPGSYARNHGSVYDYSGKVASLSPSRYAVSPKSLNEYTTKHSSLSQSKYGVSPRSMDECLEKHYSTSPGRYASTSPGRYTSTSPGRYGSASPGRYTSTSPARYAVSPRSKDEYMGLYSGLSVPPSKYGSVSPQSAGDHSSRHASLSPGRYSQSPGSSRHSGLNSSTSPGRYPTSPGNLQTDYAYKHASMSPGRYGASHSGKTADRYFSKASAVSPSKSSTSPGAAACHSDKGMTSEQLQFNKQRSIGDYLDEMIESAFAELSPGMDKTLPKLPEFSDSKRTDQGSFTVCSRPLTTMPEGLQAFQAQYTVPKGAFDGRTDVTFTDKAIDLSAPKRSTAAPSSGSKAAPSVAKTTTVVNHPTWTTVKTDKFENITDDEDEDVIPSSQEYPTNVYRFPGFGRLPSSSSPAWNSFITSSKSSVVPVSAQTPGRKASSEVQGPEVYKASSVSSGNTSSDGANFSQNDPRVYGSSSSTHSMYKSYLTGPANSSALSSYGSVYSQSAPLSLVTSFGTPWRDTQAQTSTANTSMMSNFEPITDSEDEDCGKSPPKSAHRENRALSSSWLTSHSGRAPYSFTGLMNRGVDRVASHSQSELSYSLENPITLSQSSVPYSSISGWGRTAVDYAQGLDCSVSSSVINSGVGSVSQLAQGDPISEQRKNGDRNHLEATATTYRCAGDNGGKDSDDDQPEDGGGGKKRKKTTSGASSDNASSSSRGPEGGSHQGGGHGDPPQHPGTPSDGGESPGSSWPGRGSTKMGHRYVLCPKAPPPSRELVDLTAVSHGLSAESATRAFCSNPADLPDRPRELGGRVLRIGTNRVAELEEVALPSGVTSLREWQTLLAAESDVLPSQASTGAGSVPESLRDRLHQDPQLRCLLTGDSPCVITPVLPPPSHAAVSAWIEEKLKGLVDIQSEKEVTSSGVRQKDEESARSSDTETSTLVDEPSVLSTSGEEEALLFTKLREKEGKGGVISEATSAAPPTQKDSQAEDEEAGSPPKRPRLESDGVMHSTPVRRASAELFETGCTPIASVSSKDSSAQPGEGEGKSSEGAARDEFVTPKRPPLRRLSTNTESALRRAIHTSQPKFEGFTSQIDGPTPKNTHGFKVTQQKLQDAKALHKHQFLTVLSMELHVDTRGDLMPDPEVDPIRIVFYAVFDDIPPERGPRSLTGAIVVDAESCDVGDGGSGQRPSTSRVSATPPGGKKHKLLEKCGVQGELDIAYVATEADLLQHLIQLVNRLDPDILLGFEVQQQSWGFLLKRAAHLSVNLCAQISRIQGSKQGNRFRAERDEWGADHTSEIHIEGRIMLNLWRVLRHEVTLNIYSYENCAFHILHHRVPTYSFRTLTFWYNHRTDLLRWRVIHHYTERVKGQLAMLDQLDIIGKTSEFSRVFGIEFYDVLSRGSQPLNFIPVSPSVQQRARQKAAECIPLTLEPESRFYVDPVVVLDFQSLYPSIMIAYNYCFSTCLGRLEHLSQAHEGPFEFGCTSLNVPPATLKKLRKDVTISPNGCVFVTQRVRRGVLPMMVEEILKTRLMVKKSMKDYKDDKTLHRMLDARQLGLKLIANVTYGYTGASFSGRMPCIEVGDSIVRKARESLERAIRLVEETPHWRARVVYGDTDSLFILMPGRTKDQAFVLGQEIADTISNMFPKPMKLKFEKVYLPCVLQTKKRYVGFMYETRDQQQPVFDAKGIETVRRDNCGVVSKVLEKCIKMLFTMRDVSLVRAYLQRQFTKMLSGRVGLQDYIFAKEYRGMMGYKPGACVPALEIAKRRLKDDRRAEPRVGERVPYVIVHGSPGLPLIQLVRQPGEVLRDTALRINVVYYITKQVLPPLDRLFGLIGVSVFQWYNDMPKVIRMAPSAQPAQDTRQGTISQYFVTSDCLVCERQTKQPVCSVCLQDPQLVAVTLASRSATWEAVHDHLSQVCFTCMGTQDLTQPCVSLDCPVLFRRHLAAVDLTRAEQQREAMIKSLTF</sequence>
<feature type="compositionally biased region" description="Acidic residues" evidence="15">
    <location>
        <begin position="1763"/>
        <end position="1776"/>
    </location>
</feature>
<dbReference type="InterPro" id="IPR036397">
    <property type="entry name" value="RNaseH_sf"/>
</dbReference>
<dbReference type="Gene3D" id="1.10.132.60">
    <property type="entry name" value="DNA polymerase family B, C-terminal domain"/>
    <property type="match status" value="1"/>
</dbReference>
<feature type="region of interest" description="Disordered" evidence="15">
    <location>
        <begin position="2920"/>
        <end position="2952"/>
    </location>
</feature>
<dbReference type="CDD" id="cd05534">
    <property type="entry name" value="POLBc_zeta"/>
    <property type="match status" value="1"/>
</dbReference>
<proteinExistence type="inferred from homology"/>
<feature type="region of interest" description="Disordered" evidence="15">
    <location>
        <begin position="2503"/>
        <end position="2562"/>
    </location>
</feature>
<evidence type="ECO:0000313" key="21">
    <source>
        <dbReference type="EMBL" id="KAK7493090.1"/>
    </source>
</evidence>
<feature type="compositionally biased region" description="Basic residues" evidence="15">
    <location>
        <begin position="955"/>
        <end position="971"/>
    </location>
</feature>
<feature type="compositionally biased region" description="Basic residues" evidence="15">
    <location>
        <begin position="1782"/>
        <end position="1803"/>
    </location>
</feature>
<dbReference type="GO" id="GO:0051536">
    <property type="term" value="F:iron-sulfur cluster binding"/>
    <property type="evidence" value="ECO:0007669"/>
    <property type="project" value="UniProtKB-KW"/>
</dbReference>
<feature type="compositionally biased region" description="Acidic residues" evidence="15">
    <location>
        <begin position="486"/>
        <end position="498"/>
    </location>
</feature>
<feature type="compositionally biased region" description="Basic and acidic residues" evidence="15">
    <location>
        <begin position="921"/>
        <end position="931"/>
    </location>
</feature>
<feature type="compositionally biased region" description="Low complexity" evidence="15">
    <location>
        <begin position="3467"/>
        <end position="3476"/>
    </location>
</feature>
<evidence type="ECO:0000256" key="9">
    <source>
        <dbReference type="ARBA" id="ARBA00022833"/>
    </source>
</evidence>
<dbReference type="Gene3D" id="3.90.1600.10">
    <property type="entry name" value="Palm domain of DNA polymerase"/>
    <property type="match status" value="1"/>
</dbReference>
<dbReference type="Pfam" id="PF03104">
    <property type="entry name" value="DNA_pol_B_exo1"/>
    <property type="match status" value="1"/>
</dbReference>
<feature type="compositionally biased region" description="Polar residues" evidence="15">
    <location>
        <begin position="1199"/>
        <end position="1209"/>
    </location>
</feature>
<feature type="compositionally biased region" description="Low complexity" evidence="15">
    <location>
        <begin position="2192"/>
        <end position="2206"/>
    </location>
</feature>
<dbReference type="InterPro" id="IPR043502">
    <property type="entry name" value="DNA/RNA_pol_sf"/>
</dbReference>
<dbReference type="GO" id="GO:0003887">
    <property type="term" value="F:DNA-directed DNA polymerase activity"/>
    <property type="evidence" value="ECO:0007669"/>
    <property type="project" value="UniProtKB-KW"/>
</dbReference>
<feature type="compositionally biased region" description="Low complexity" evidence="15">
    <location>
        <begin position="420"/>
        <end position="431"/>
    </location>
</feature>
<feature type="compositionally biased region" description="Low complexity" evidence="15">
    <location>
        <begin position="2527"/>
        <end position="2539"/>
    </location>
</feature>
<feature type="region of interest" description="Disordered" evidence="15">
    <location>
        <begin position="2867"/>
        <end position="2898"/>
    </location>
</feature>
<feature type="compositionally biased region" description="Basic and acidic residues" evidence="15">
    <location>
        <begin position="4060"/>
        <end position="4075"/>
    </location>
</feature>
<feature type="compositionally biased region" description="Basic and acidic residues" evidence="15">
    <location>
        <begin position="2598"/>
        <end position="2607"/>
    </location>
</feature>
<feature type="compositionally biased region" description="Polar residues" evidence="15">
    <location>
        <begin position="2027"/>
        <end position="2049"/>
    </location>
</feature>
<dbReference type="SMART" id="SM00486">
    <property type="entry name" value="POLBc"/>
    <property type="match status" value="1"/>
</dbReference>
<dbReference type="SUPFAM" id="SSF56672">
    <property type="entry name" value="DNA/RNA polymerases"/>
    <property type="match status" value="1"/>
</dbReference>
<feature type="compositionally biased region" description="Basic and acidic residues" evidence="15">
    <location>
        <begin position="3933"/>
        <end position="3952"/>
    </location>
</feature>
<feature type="compositionally biased region" description="Polar residues" evidence="15">
    <location>
        <begin position="300"/>
        <end position="309"/>
    </location>
</feature>
<feature type="compositionally biased region" description="Polar residues" evidence="15">
    <location>
        <begin position="791"/>
        <end position="816"/>
    </location>
</feature>
<feature type="region of interest" description="Disordered" evidence="15">
    <location>
        <begin position="2799"/>
        <end position="2846"/>
    </location>
</feature>
<dbReference type="PANTHER" id="PTHR45812:SF1">
    <property type="entry name" value="DNA POLYMERASE ZETA CATALYTIC SUBUNIT"/>
    <property type="match status" value="1"/>
</dbReference>
<dbReference type="SUPFAM" id="SSF53098">
    <property type="entry name" value="Ribonuclease H-like"/>
    <property type="match status" value="2"/>
</dbReference>
<evidence type="ECO:0000256" key="1">
    <source>
        <dbReference type="ARBA" id="ARBA00001966"/>
    </source>
</evidence>
<comment type="caution">
    <text evidence="21">The sequence shown here is derived from an EMBL/GenBank/DDBJ whole genome shotgun (WGS) entry which is preliminary data.</text>
</comment>
<feature type="compositionally biased region" description="Low complexity" evidence="15">
    <location>
        <begin position="983"/>
        <end position="992"/>
    </location>
</feature>
<evidence type="ECO:0000259" key="19">
    <source>
        <dbReference type="Pfam" id="PF24055"/>
    </source>
</evidence>
<dbReference type="Pfam" id="PF14260">
    <property type="entry name" value="zf-C4pol"/>
    <property type="match status" value="1"/>
</dbReference>
<feature type="compositionally biased region" description="Polar residues" evidence="15">
    <location>
        <begin position="3953"/>
        <end position="3968"/>
    </location>
</feature>
<dbReference type="InterPro" id="IPR006172">
    <property type="entry name" value="DNA-dir_DNA_pol_B"/>
</dbReference>
<feature type="domain" description="DNA polymerase delta/zeta catalytic subunit N-terminal" evidence="19">
    <location>
        <begin position="56"/>
        <end position="131"/>
    </location>
</feature>
<protein>
    <recommendedName>
        <fullName evidence="4">DNA polymerase zeta catalytic subunit</fullName>
        <ecNumber evidence="3">2.7.7.7</ecNumber>
    </recommendedName>
</protein>
<dbReference type="InterPro" id="IPR025687">
    <property type="entry name" value="Znf-C4pol"/>
</dbReference>
<feature type="compositionally biased region" description="Basic and acidic residues" evidence="15">
    <location>
        <begin position="290"/>
        <end position="299"/>
    </location>
</feature>
<feature type="compositionally biased region" description="Low complexity" evidence="15">
    <location>
        <begin position="446"/>
        <end position="470"/>
    </location>
</feature>
<feature type="region of interest" description="Disordered" evidence="15">
    <location>
        <begin position="2100"/>
        <end position="2246"/>
    </location>
</feature>
<feature type="region of interest" description="Disordered" evidence="15">
    <location>
        <begin position="2267"/>
        <end position="2310"/>
    </location>
</feature>
<feature type="region of interest" description="Disordered" evidence="15">
    <location>
        <begin position="3442"/>
        <end position="3495"/>
    </location>
</feature>
<feature type="region of interest" description="Disordered" evidence="15">
    <location>
        <begin position="1952"/>
        <end position="2087"/>
    </location>
</feature>
<keyword evidence="10" id="KW-0239">DNA-directed DNA polymerase</keyword>